<evidence type="ECO:0000313" key="3">
    <source>
        <dbReference type="EMBL" id="RXJ73194.1"/>
    </source>
</evidence>
<evidence type="ECO:0000259" key="2">
    <source>
        <dbReference type="PROSITE" id="PS50234"/>
    </source>
</evidence>
<comment type="caution">
    <text evidence="3">The sequence shown here is derived from an EMBL/GenBank/DDBJ whole genome shotgun (WGS) entry which is preliminary data.</text>
</comment>
<dbReference type="Gene3D" id="3.40.50.410">
    <property type="entry name" value="von Willebrand factor, type A domain"/>
    <property type="match status" value="1"/>
</dbReference>
<feature type="domain" description="VWFA" evidence="2">
    <location>
        <begin position="87"/>
        <end position="272"/>
    </location>
</feature>
<gene>
    <name evidence="3" type="ORF">CS022_10600</name>
</gene>
<dbReference type="AlphaFoldDB" id="A0A4Q0YST8"/>
<keyword evidence="1" id="KW-0472">Membrane</keyword>
<dbReference type="InterPro" id="IPR050768">
    <property type="entry name" value="UPF0353/GerABKA_families"/>
</dbReference>
<dbReference type="InterPro" id="IPR002035">
    <property type="entry name" value="VWF_A"/>
</dbReference>
<dbReference type="PANTHER" id="PTHR22550:SF14">
    <property type="entry name" value="VWFA DOMAIN-CONTAINING PROTEIN"/>
    <property type="match status" value="1"/>
</dbReference>
<dbReference type="SUPFAM" id="SSF53300">
    <property type="entry name" value="vWA-like"/>
    <property type="match status" value="1"/>
</dbReference>
<organism evidence="3 4">
    <name type="scientific">Veronia nyctiphanis</name>
    <dbReference type="NCBI Taxonomy" id="1278244"/>
    <lineage>
        <taxon>Bacteria</taxon>
        <taxon>Pseudomonadati</taxon>
        <taxon>Pseudomonadota</taxon>
        <taxon>Gammaproteobacteria</taxon>
        <taxon>Vibrionales</taxon>
        <taxon>Vibrionaceae</taxon>
        <taxon>Veronia</taxon>
    </lineage>
</organism>
<dbReference type="OrthoDB" id="9807628at2"/>
<dbReference type="PANTHER" id="PTHR22550">
    <property type="entry name" value="SPORE GERMINATION PROTEIN"/>
    <property type="match status" value="1"/>
</dbReference>
<sequence length="272" mass="29538">MGDFQFLYPAWFLALIPMAYLLRNRKPKSVVTSLIAPHLLRQMQTGAASRPSWPRWVLAVCWVLSVIALAGPSWEKNSIPGFQLAGARVLVMDMSHSMYTTDIKPNRLSQAHFKALDLLPGWTDGSTGLVAYSRDGYLISPLTDDSSTLTSLIPALSPGIMPFAGSNAAKGIEEAISLIKQAGYRQADIILITDGINDKELAESLSLLSDNPFRVSSLAIGTTEGGPVRHSDGSIFLQDDKTVISRLSLKNLKTLAAKTEALLKHSDLMTVT</sequence>
<proteinExistence type="predicted"/>
<dbReference type="Pfam" id="PF13519">
    <property type="entry name" value="VWA_2"/>
    <property type="match status" value="1"/>
</dbReference>
<reference evidence="3 4" key="1">
    <citation type="submission" date="2017-10" db="EMBL/GenBank/DDBJ databases">
        <title>Nyctiphanis sp. nov., isolated from the stomach of the euphausiid Nyctiphanes simplex (Hansen, 1911) in the Gulf of California.</title>
        <authorList>
            <person name="Gomez-Gil B."/>
            <person name="Aguilar-Mendez M."/>
            <person name="Lopez-Cortes A."/>
            <person name="Gomez-Gutierrez J."/>
            <person name="Roque A."/>
            <person name="Lang E."/>
            <person name="Gonzalez-Castillo A."/>
        </authorList>
    </citation>
    <scope>NUCLEOTIDE SEQUENCE [LARGE SCALE GENOMIC DNA]</scope>
    <source>
        <strain evidence="3 4">CAIM 600</strain>
    </source>
</reference>
<keyword evidence="1" id="KW-0812">Transmembrane</keyword>
<evidence type="ECO:0000313" key="4">
    <source>
        <dbReference type="Proteomes" id="UP000290287"/>
    </source>
</evidence>
<dbReference type="InterPro" id="IPR036465">
    <property type="entry name" value="vWFA_dom_sf"/>
</dbReference>
<dbReference type="EMBL" id="PEIB01000011">
    <property type="protein sequence ID" value="RXJ73194.1"/>
    <property type="molecule type" value="Genomic_DNA"/>
</dbReference>
<keyword evidence="4" id="KW-1185">Reference proteome</keyword>
<protein>
    <recommendedName>
        <fullName evidence="2">VWFA domain-containing protein</fullName>
    </recommendedName>
</protein>
<feature type="transmembrane region" description="Helical" evidence="1">
    <location>
        <begin position="56"/>
        <end position="74"/>
    </location>
</feature>
<dbReference type="PROSITE" id="PS50234">
    <property type="entry name" value="VWFA"/>
    <property type="match status" value="1"/>
</dbReference>
<name>A0A4Q0YST8_9GAMM</name>
<feature type="transmembrane region" description="Helical" evidence="1">
    <location>
        <begin position="6"/>
        <end position="22"/>
    </location>
</feature>
<keyword evidence="1" id="KW-1133">Transmembrane helix</keyword>
<dbReference type="Proteomes" id="UP000290287">
    <property type="component" value="Unassembled WGS sequence"/>
</dbReference>
<evidence type="ECO:0000256" key="1">
    <source>
        <dbReference type="SAM" id="Phobius"/>
    </source>
</evidence>
<dbReference type="RefSeq" id="WP_129122241.1">
    <property type="nucleotide sequence ID" value="NZ_PEIB01000011.1"/>
</dbReference>
<accession>A0A4Q0YST8</accession>